<keyword evidence="1" id="KW-0812">Transmembrane</keyword>
<feature type="transmembrane region" description="Helical" evidence="1">
    <location>
        <begin position="93"/>
        <end position="115"/>
    </location>
</feature>
<sequence>MTSQLTLSSCIDGPLTHKLWDSLGMDQYIRNYPGGQNMTLTQYTRQIHAANFICGLGRHCLAGQPCAPVAKMDWLVLYSVQQWNMYMNSLYEAVQGAILMVRAAIVLAITGALLLSPFNLLGATALEGAVAAGVEGEVIAGAPVAAAAAGEAGVAAPAAAAAAAGEAGVAAPAAAVAAGEAGVAAPAVGTIKLRRRHHQENPRY</sequence>
<evidence type="ECO:0000313" key="3">
    <source>
        <dbReference type="Proteomes" id="UP000235388"/>
    </source>
</evidence>
<name>A0A2N5SQK5_9BASI</name>
<evidence type="ECO:0000313" key="2">
    <source>
        <dbReference type="EMBL" id="PLW15537.1"/>
    </source>
</evidence>
<dbReference type="AlphaFoldDB" id="A0A2N5SQK5"/>
<protein>
    <submittedName>
        <fullName evidence="2">Uncharacterized protein</fullName>
    </submittedName>
</protein>
<dbReference type="PANTHER" id="PTHR33339">
    <property type="entry name" value="LYSM DOMAIN-CONTAINING PROTEIN"/>
    <property type="match status" value="1"/>
</dbReference>
<comment type="caution">
    <text evidence="2">The sequence shown here is derived from an EMBL/GenBank/DDBJ whole genome shotgun (WGS) entry which is preliminary data.</text>
</comment>
<keyword evidence="1" id="KW-0472">Membrane</keyword>
<dbReference type="PANTHER" id="PTHR33339:SF1">
    <property type="entry name" value="LYSM DOMAIN-CONTAINING PROTEIN"/>
    <property type="match status" value="1"/>
</dbReference>
<accession>A0A2N5SQK5</accession>
<keyword evidence="1" id="KW-1133">Transmembrane helix</keyword>
<proteinExistence type="predicted"/>
<gene>
    <name evidence="2" type="ORF">PCANC_14538</name>
</gene>
<dbReference type="OrthoDB" id="2501761at2759"/>
<keyword evidence="3" id="KW-1185">Reference proteome</keyword>
<reference evidence="2 3" key="1">
    <citation type="submission" date="2017-11" db="EMBL/GenBank/DDBJ databases">
        <title>De novo assembly and phasing of dikaryotic genomes from two isolates of Puccinia coronata f. sp. avenae, the causal agent of oat crown rust.</title>
        <authorList>
            <person name="Miller M.E."/>
            <person name="Zhang Y."/>
            <person name="Omidvar V."/>
            <person name="Sperschneider J."/>
            <person name="Schwessinger B."/>
            <person name="Raley C."/>
            <person name="Palmer J.M."/>
            <person name="Garnica D."/>
            <person name="Upadhyaya N."/>
            <person name="Rathjen J."/>
            <person name="Taylor J.M."/>
            <person name="Park R.F."/>
            <person name="Dodds P.N."/>
            <person name="Hirsch C.D."/>
            <person name="Kianian S.F."/>
            <person name="Figueroa M."/>
        </authorList>
    </citation>
    <scope>NUCLEOTIDE SEQUENCE [LARGE SCALE GENOMIC DNA]</scope>
    <source>
        <strain evidence="2">12NC29</strain>
    </source>
</reference>
<dbReference type="EMBL" id="PGCJ01000893">
    <property type="protein sequence ID" value="PLW15537.1"/>
    <property type="molecule type" value="Genomic_DNA"/>
</dbReference>
<evidence type="ECO:0000256" key="1">
    <source>
        <dbReference type="SAM" id="Phobius"/>
    </source>
</evidence>
<dbReference type="Proteomes" id="UP000235388">
    <property type="component" value="Unassembled WGS sequence"/>
</dbReference>
<organism evidence="2 3">
    <name type="scientific">Puccinia coronata f. sp. avenae</name>
    <dbReference type="NCBI Taxonomy" id="200324"/>
    <lineage>
        <taxon>Eukaryota</taxon>
        <taxon>Fungi</taxon>
        <taxon>Dikarya</taxon>
        <taxon>Basidiomycota</taxon>
        <taxon>Pucciniomycotina</taxon>
        <taxon>Pucciniomycetes</taxon>
        <taxon>Pucciniales</taxon>
        <taxon>Pucciniaceae</taxon>
        <taxon>Puccinia</taxon>
    </lineage>
</organism>